<dbReference type="PROSITE" id="PS00708">
    <property type="entry name" value="PRO_ENDOPEP_SER"/>
    <property type="match status" value="1"/>
</dbReference>
<evidence type="ECO:0000256" key="1">
    <source>
        <dbReference type="ARBA" id="ARBA00022801"/>
    </source>
</evidence>
<dbReference type="GeneID" id="69601246"/>
<dbReference type="GO" id="GO:0006508">
    <property type="term" value="P:proteolysis"/>
    <property type="evidence" value="ECO:0007669"/>
    <property type="project" value="InterPro"/>
</dbReference>
<name>A0A381A100_BORPT</name>
<dbReference type="Proteomes" id="UP000255014">
    <property type="component" value="Unassembled WGS sequence"/>
</dbReference>
<dbReference type="PANTHER" id="PTHR22946">
    <property type="entry name" value="DIENELACTONE HYDROLASE DOMAIN-CONTAINING PROTEIN-RELATED"/>
    <property type="match status" value="1"/>
</dbReference>
<dbReference type="AlphaFoldDB" id="A0A381A100"/>
<dbReference type="InterPro" id="IPR029058">
    <property type="entry name" value="AB_hydrolase_fold"/>
</dbReference>
<dbReference type="GO" id="GO:0004252">
    <property type="term" value="F:serine-type endopeptidase activity"/>
    <property type="evidence" value="ECO:0007669"/>
    <property type="project" value="InterPro"/>
</dbReference>
<gene>
    <name evidence="3" type="ORF">NCTC10911_01682</name>
</gene>
<dbReference type="InterPro" id="IPR050261">
    <property type="entry name" value="FrsA_esterase"/>
</dbReference>
<evidence type="ECO:0000313" key="3">
    <source>
        <dbReference type="EMBL" id="SUV64651.1"/>
    </source>
</evidence>
<dbReference type="EMBL" id="UFTT01000002">
    <property type="protein sequence ID" value="SUV64651.1"/>
    <property type="molecule type" value="Genomic_DNA"/>
</dbReference>
<organism evidence="3 4">
    <name type="scientific">Bordetella pertussis</name>
    <dbReference type="NCBI Taxonomy" id="520"/>
    <lineage>
        <taxon>Bacteria</taxon>
        <taxon>Pseudomonadati</taxon>
        <taxon>Pseudomonadota</taxon>
        <taxon>Betaproteobacteria</taxon>
        <taxon>Burkholderiales</taxon>
        <taxon>Alcaligenaceae</taxon>
        <taxon>Bordetella</taxon>
    </lineage>
</organism>
<accession>A0A381A100</accession>
<feature type="domain" description="Peptidase S9 prolyl oligopeptidase catalytic" evidence="2">
    <location>
        <begin position="51"/>
        <end position="239"/>
    </location>
</feature>
<dbReference type="PANTHER" id="PTHR22946:SF5">
    <property type="entry name" value="PEPTIDASE S9 PROLYL OLIGOPEPTIDASE CATALYTIC DOMAIN-CONTAINING PROTEIN"/>
    <property type="match status" value="1"/>
</dbReference>
<keyword evidence="1" id="KW-0378">Hydrolase</keyword>
<reference evidence="3 4" key="1">
    <citation type="submission" date="2018-06" db="EMBL/GenBank/DDBJ databases">
        <authorList>
            <consortium name="Pathogen Informatics"/>
            <person name="Doyle S."/>
        </authorList>
    </citation>
    <scope>NUCLEOTIDE SEQUENCE [LARGE SCALE GENOMIC DNA]</scope>
    <source>
        <strain evidence="3 4">NCTC10911</strain>
    </source>
</reference>
<dbReference type="Gene3D" id="3.40.50.1820">
    <property type="entry name" value="alpha/beta hydrolase"/>
    <property type="match status" value="1"/>
</dbReference>
<evidence type="ECO:0000313" key="4">
    <source>
        <dbReference type="Proteomes" id="UP000255014"/>
    </source>
</evidence>
<dbReference type="SUPFAM" id="SSF53474">
    <property type="entry name" value="alpha/beta-Hydrolases"/>
    <property type="match status" value="1"/>
</dbReference>
<dbReference type="Pfam" id="PF00326">
    <property type="entry name" value="Peptidase_S9"/>
    <property type="match status" value="1"/>
</dbReference>
<dbReference type="InterPro" id="IPR002471">
    <property type="entry name" value="Pept_S9_AS"/>
</dbReference>
<dbReference type="RefSeq" id="WP_019247449.1">
    <property type="nucleotide sequence ID" value="NZ_AP024746.1"/>
</dbReference>
<evidence type="ECO:0000259" key="2">
    <source>
        <dbReference type="Pfam" id="PF00326"/>
    </source>
</evidence>
<dbReference type="InterPro" id="IPR001375">
    <property type="entry name" value="Peptidase_S9_cat"/>
</dbReference>
<proteinExistence type="predicted"/>
<protein>
    <submittedName>
        <fullName evidence="3">Esterase/lipase</fullName>
    </submittedName>
</protein>
<sequence length="251" mass="27313">MTTHSETITIPVFDTQVAGTLLTPRAKLPGVLFVHGWGGNQRFDLSRARDIAGLGCICLTFDLRGHAATEAQRRQVTREDSLRDIMAAYDALIAHPAVDTSAIAVVGSSYGGYLAAILTTLRAVRWLALHVPALYRDDEWAQPKLQLDRAAISAYRHATVAPEGNRALSACSSFRGDVLIVEAEHDDYIPHSTIMSYRGAFLHSHSLTHRIVDGADHALSDKRCQQAYSSILLNWATEMVVGARVGAGRPA</sequence>